<dbReference type="AlphaFoldDB" id="A0A561CZA4"/>
<comment type="similarity">
    <text evidence="2 4">Belongs to the SspH family.</text>
</comment>
<evidence type="ECO:0000256" key="4">
    <source>
        <dbReference type="HAMAP-Rule" id="MF_00667"/>
    </source>
</evidence>
<comment type="caution">
    <text evidence="5">The sequence shown here is derived from an EMBL/GenBank/DDBJ whole genome shotgun (WGS) entry which is preliminary data.</text>
</comment>
<accession>A0A561CZA4</accession>
<dbReference type="InterPro" id="IPR012610">
    <property type="entry name" value="SASP_SspH"/>
</dbReference>
<comment type="induction">
    <text evidence="4">Expressed only in the forespore compartment of sporulating cells.</text>
</comment>
<protein>
    <recommendedName>
        <fullName evidence="4">Small, acid-soluble spore protein H</fullName>
        <shortName evidence="4">SASP H</shortName>
    </recommendedName>
</protein>
<dbReference type="Proteomes" id="UP000319671">
    <property type="component" value="Unassembled WGS sequence"/>
</dbReference>
<organism evidence="5 6">
    <name type="scientific">Neobacillus bataviensis</name>
    <dbReference type="NCBI Taxonomy" id="220685"/>
    <lineage>
        <taxon>Bacteria</taxon>
        <taxon>Bacillati</taxon>
        <taxon>Bacillota</taxon>
        <taxon>Bacilli</taxon>
        <taxon>Bacillales</taxon>
        <taxon>Bacillaceae</taxon>
        <taxon>Neobacillus</taxon>
    </lineage>
</organism>
<dbReference type="Pfam" id="PF08141">
    <property type="entry name" value="SspH"/>
    <property type="match status" value="1"/>
</dbReference>
<dbReference type="RefSeq" id="WP_098533597.1">
    <property type="nucleotide sequence ID" value="NZ_VIVN01000011.1"/>
</dbReference>
<gene>
    <name evidence="4" type="primary">sspH</name>
    <name evidence="5" type="ORF">FB550_111226</name>
</gene>
<evidence type="ECO:0000256" key="2">
    <source>
        <dbReference type="ARBA" id="ARBA00006573"/>
    </source>
</evidence>
<proteinExistence type="evidence at transcript level"/>
<sequence length="59" mass="6630">MKVQRAHEILNASAMINVTYKDVPVFIENVDRGQEMAVIHPVGEPDNKQSIPVSELIEQ</sequence>
<dbReference type="GO" id="GO:0030435">
    <property type="term" value="P:sporulation resulting in formation of a cellular spore"/>
    <property type="evidence" value="ECO:0007669"/>
    <property type="project" value="UniProtKB-KW"/>
</dbReference>
<evidence type="ECO:0000313" key="6">
    <source>
        <dbReference type="Proteomes" id="UP000319671"/>
    </source>
</evidence>
<name>A0A561CZA4_9BACI</name>
<evidence type="ECO:0000256" key="1">
    <source>
        <dbReference type="ARBA" id="ARBA00004288"/>
    </source>
</evidence>
<keyword evidence="6" id="KW-1185">Reference proteome</keyword>
<keyword evidence="3 4" id="KW-0749">Sporulation</keyword>
<evidence type="ECO:0000256" key="3">
    <source>
        <dbReference type="ARBA" id="ARBA00022969"/>
    </source>
</evidence>
<reference evidence="5 6" key="1">
    <citation type="submission" date="2019-06" db="EMBL/GenBank/DDBJ databases">
        <title>Sorghum-associated microbial communities from plants grown in Nebraska, USA.</title>
        <authorList>
            <person name="Schachtman D."/>
        </authorList>
    </citation>
    <scope>NUCLEOTIDE SEQUENCE [LARGE SCALE GENOMIC DNA]</scope>
    <source>
        <strain evidence="5 6">2482</strain>
    </source>
</reference>
<comment type="subcellular location">
    <subcellularLocation>
        <location evidence="1 4">Spore core</location>
    </subcellularLocation>
</comment>
<evidence type="ECO:0000313" key="5">
    <source>
        <dbReference type="EMBL" id="TWD96566.1"/>
    </source>
</evidence>
<dbReference type="GO" id="GO:0030436">
    <property type="term" value="P:asexual sporulation"/>
    <property type="evidence" value="ECO:0007669"/>
    <property type="project" value="UniProtKB-UniRule"/>
</dbReference>
<dbReference type="HAMAP" id="MF_00667">
    <property type="entry name" value="SspH"/>
    <property type="match status" value="1"/>
</dbReference>
<dbReference type="NCBIfam" id="TIGR02861">
    <property type="entry name" value="SASP_H"/>
    <property type="match status" value="1"/>
</dbReference>
<dbReference type="GO" id="GO:0042601">
    <property type="term" value="C:endospore-forming forespore"/>
    <property type="evidence" value="ECO:0007669"/>
    <property type="project" value="InterPro"/>
</dbReference>
<dbReference type="EMBL" id="VIVN01000011">
    <property type="protein sequence ID" value="TWD96566.1"/>
    <property type="molecule type" value="Genomic_DNA"/>
</dbReference>